<keyword evidence="3" id="KW-0472">Membrane</keyword>
<feature type="transmembrane region" description="Helical" evidence="3">
    <location>
        <begin position="37"/>
        <end position="57"/>
    </location>
</feature>
<reference evidence="5 6" key="1">
    <citation type="journal article" date="2020" name="Nat. Food">
        <title>A phased Vanilla planifolia genome enables genetic improvement of flavour and production.</title>
        <authorList>
            <person name="Hasing T."/>
            <person name="Tang H."/>
            <person name="Brym M."/>
            <person name="Khazi F."/>
            <person name="Huang T."/>
            <person name="Chambers A.H."/>
        </authorList>
    </citation>
    <scope>NUCLEOTIDE SEQUENCE [LARGE SCALE GENOMIC DNA]</scope>
    <source>
        <tissue evidence="5">Leaf</tissue>
    </source>
</reference>
<dbReference type="InterPro" id="IPR042099">
    <property type="entry name" value="ANL_N_sf"/>
</dbReference>
<dbReference type="AlphaFoldDB" id="A0A835SBH1"/>
<dbReference type="GO" id="GO:0031956">
    <property type="term" value="F:medium-chain fatty acid-CoA ligase activity"/>
    <property type="evidence" value="ECO:0007669"/>
    <property type="project" value="TreeGrafter"/>
</dbReference>
<dbReference type="Proteomes" id="UP000639772">
    <property type="component" value="Chromosome 1"/>
</dbReference>
<evidence type="ECO:0000259" key="4">
    <source>
        <dbReference type="Pfam" id="PF00501"/>
    </source>
</evidence>
<dbReference type="GO" id="GO:0009698">
    <property type="term" value="P:phenylpropanoid metabolic process"/>
    <property type="evidence" value="ECO:0007669"/>
    <property type="project" value="UniProtKB-ARBA"/>
</dbReference>
<dbReference type="PANTHER" id="PTHR43201">
    <property type="entry name" value="ACYL-COA SYNTHETASE"/>
    <property type="match status" value="1"/>
</dbReference>
<dbReference type="GO" id="GO:0006631">
    <property type="term" value="P:fatty acid metabolic process"/>
    <property type="evidence" value="ECO:0007669"/>
    <property type="project" value="TreeGrafter"/>
</dbReference>
<dbReference type="SUPFAM" id="SSF56801">
    <property type="entry name" value="Acetyl-CoA synthetase-like"/>
    <property type="match status" value="1"/>
</dbReference>
<protein>
    <recommendedName>
        <fullName evidence="1">4-coumarate--CoA ligase</fullName>
        <ecNumber evidence="1">6.2.1.12</ecNumber>
    </recommendedName>
</protein>
<dbReference type="PROSITE" id="PS00455">
    <property type="entry name" value="AMP_BINDING"/>
    <property type="match status" value="1"/>
</dbReference>
<comment type="catalytic activity">
    <reaction evidence="2">
        <text>(E)-4-coumarate + ATP + CoA = (E)-4-coumaroyl-CoA + AMP + diphosphate</text>
        <dbReference type="Rhea" id="RHEA:19641"/>
        <dbReference type="ChEBI" id="CHEBI:12876"/>
        <dbReference type="ChEBI" id="CHEBI:30616"/>
        <dbReference type="ChEBI" id="CHEBI:33019"/>
        <dbReference type="ChEBI" id="CHEBI:57287"/>
        <dbReference type="ChEBI" id="CHEBI:85008"/>
        <dbReference type="ChEBI" id="CHEBI:456215"/>
        <dbReference type="EC" id="6.2.1.12"/>
    </reaction>
    <physiologicalReaction direction="left-to-right" evidence="2">
        <dbReference type="Rhea" id="RHEA:19642"/>
    </physiologicalReaction>
</comment>
<dbReference type="GO" id="GO:0016207">
    <property type="term" value="F:4-coumarate-CoA ligase activity"/>
    <property type="evidence" value="ECO:0007669"/>
    <property type="project" value="UniProtKB-EC"/>
</dbReference>
<evidence type="ECO:0000256" key="2">
    <source>
        <dbReference type="ARBA" id="ARBA00034252"/>
    </source>
</evidence>
<keyword evidence="3" id="KW-1133">Transmembrane helix</keyword>
<dbReference type="InterPro" id="IPR020845">
    <property type="entry name" value="AMP-binding_CS"/>
</dbReference>
<dbReference type="EMBL" id="JADCNM010000001">
    <property type="protein sequence ID" value="KAG0500748.1"/>
    <property type="molecule type" value="Genomic_DNA"/>
</dbReference>
<dbReference type="EC" id="6.2.1.12" evidence="1"/>
<dbReference type="Pfam" id="PF00501">
    <property type="entry name" value="AMP-binding"/>
    <property type="match status" value="1"/>
</dbReference>
<proteinExistence type="predicted"/>
<dbReference type="PANTHER" id="PTHR43201:SF32">
    <property type="entry name" value="2-SUCCINYLBENZOATE--COA LIGASE, CHLOROPLASTIC_PEROXISOMAL"/>
    <property type="match status" value="1"/>
</dbReference>
<dbReference type="OrthoDB" id="10253115at2759"/>
<evidence type="ECO:0000256" key="3">
    <source>
        <dbReference type="SAM" id="Phobius"/>
    </source>
</evidence>
<gene>
    <name evidence="5" type="ORF">HPP92_000820</name>
</gene>
<comment type="caution">
    <text evidence="5">The sequence shown here is derived from an EMBL/GenBank/DDBJ whole genome shotgun (WGS) entry which is preliminary data.</text>
</comment>
<dbReference type="GO" id="GO:0106290">
    <property type="term" value="F:trans-cinnamate-CoA ligase activity"/>
    <property type="evidence" value="ECO:0007669"/>
    <property type="project" value="UniProtKB-ARBA"/>
</dbReference>
<sequence length="306" mass="33567">MAYSQGHICHYLRRLLHLRRDCPLTISGDRRRTCGEFVNGVLTLAFGLFVSGLLRTGEVVAIVALNSDLYVEWMLAVTYVGGIVAPFNYRWSLEEAKSAMEVVKPVILVVDESCSPWDLPLDNILNLKSHIRLWTYIGDVEKMESIRKPLQGAQFDPICAADGVALICFTSGTTGQPKGVAISHNALVVQSLAKIAFVGYGEDDVYLHAAPLCHIGGISSCIATLMAGGCHVFVPKFDAELVSDTIEKQHVTALITVPAMMADLISFARSPCGSTEDCLTNKFLLILSLFLLLDNLKKAWPWQKIL</sequence>
<evidence type="ECO:0000256" key="1">
    <source>
        <dbReference type="ARBA" id="ARBA00012959"/>
    </source>
</evidence>
<name>A0A835SBH1_VANPL</name>
<organism evidence="5 6">
    <name type="scientific">Vanilla planifolia</name>
    <name type="common">Vanilla</name>
    <dbReference type="NCBI Taxonomy" id="51239"/>
    <lineage>
        <taxon>Eukaryota</taxon>
        <taxon>Viridiplantae</taxon>
        <taxon>Streptophyta</taxon>
        <taxon>Embryophyta</taxon>
        <taxon>Tracheophyta</taxon>
        <taxon>Spermatophyta</taxon>
        <taxon>Magnoliopsida</taxon>
        <taxon>Liliopsida</taxon>
        <taxon>Asparagales</taxon>
        <taxon>Orchidaceae</taxon>
        <taxon>Vanilloideae</taxon>
        <taxon>Vanilleae</taxon>
        <taxon>Vanilla</taxon>
    </lineage>
</organism>
<evidence type="ECO:0000313" key="6">
    <source>
        <dbReference type="Proteomes" id="UP000639772"/>
    </source>
</evidence>
<keyword evidence="3" id="KW-0812">Transmembrane</keyword>
<accession>A0A835SBH1</accession>
<dbReference type="Gene3D" id="3.40.50.12780">
    <property type="entry name" value="N-terminal domain of ligase-like"/>
    <property type="match status" value="1"/>
</dbReference>
<feature type="transmembrane region" description="Helical" evidence="3">
    <location>
        <begin position="69"/>
        <end position="89"/>
    </location>
</feature>
<dbReference type="InterPro" id="IPR000873">
    <property type="entry name" value="AMP-dep_synth/lig_dom"/>
</dbReference>
<feature type="domain" description="AMP-dependent synthetase/ligase" evidence="4">
    <location>
        <begin position="25"/>
        <end position="270"/>
    </location>
</feature>
<evidence type="ECO:0000313" key="5">
    <source>
        <dbReference type="EMBL" id="KAG0500748.1"/>
    </source>
</evidence>